<dbReference type="InterPro" id="IPR026569">
    <property type="entry name" value="Ribosomal_bL28"/>
</dbReference>
<dbReference type="NCBIfam" id="TIGR00009">
    <property type="entry name" value="L28"/>
    <property type="match status" value="1"/>
</dbReference>
<evidence type="ECO:0000256" key="3">
    <source>
        <dbReference type="ARBA" id="ARBA00023274"/>
    </source>
</evidence>
<reference evidence="6 7" key="1">
    <citation type="submission" date="2012-06" db="EMBL/GenBank/DDBJ databases">
        <title>The complete chromosome of genome of Turneriella parva DSM 21527.</title>
        <authorList>
            <consortium name="US DOE Joint Genome Institute (JGI-PGF)"/>
            <person name="Lucas S."/>
            <person name="Han J."/>
            <person name="Lapidus A."/>
            <person name="Bruce D."/>
            <person name="Goodwin L."/>
            <person name="Pitluck S."/>
            <person name="Peters L."/>
            <person name="Kyrpides N."/>
            <person name="Mavromatis K."/>
            <person name="Ivanova N."/>
            <person name="Mikhailova N."/>
            <person name="Chertkov O."/>
            <person name="Detter J.C."/>
            <person name="Tapia R."/>
            <person name="Han C."/>
            <person name="Land M."/>
            <person name="Hauser L."/>
            <person name="Markowitz V."/>
            <person name="Cheng J.-F."/>
            <person name="Hugenholtz P."/>
            <person name="Woyke T."/>
            <person name="Wu D."/>
            <person name="Gronow S."/>
            <person name="Wellnitz S."/>
            <person name="Brambilla E."/>
            <person name="Klenk H.-P."/>
            <person name="Eisen J.A."/>
        </authorList>
    </citation>
    <scope>NUCLEOTIDE SEQUENCE [LARGE SCALE GENOMIC DNA]</scope>
    <source>
        <strain evidence="7">ATCC BAA-1111 / DSM 21527 / NCTC 11395 / H</strain>
    </source>
</reference>
<dbReference type="Pfam" id="PF00830">
    <property type="entry name" value="Ribosomal_L28"/>
    <property type="match status" value="1"/>
</dbReference>
<protein>
    <recommendedName>
        <fullName evidence="4 5">Large ribosomal subunit protein bL28</fullName>
    </recommendedName>
</protein>
<keyword evidence="2 5" id="KW-0689">Ribosomal protein</keyword>
<dbReference type="SUPFAM" id="SSF143800">
    <property type="entry name" value="L28p-like"/>
    <property type="match status" value="1"/>
</dbReference>
<proteinExistence type="inferred from homology"/>
<dbReference type="HOGENOM" id="CLU_064548_3_0_12"/>
<organism evidence="6 7">
    <name type="scientific">Turneriella parva (strain ATCC BAA-1111 / DSM 21527 / NCTC 11395 / H)</name>
    <name type="common">Leptospira parva</name>
    <dbReference type="NCBI Taxonomy" id="869212"/>
    <lineage>
        <taxon>Bacteria</taxon>
        <taxon>Pseudomonadati</taxon>
        <taxon>Spirochaetota</taxon>
        <taxon>Spirochaetia</taxon>
        <taxon>Leptospirales</taxon>
        <taxon>Leptospiraceae</taxon>
        <taxon>Turneriella</taxon>
    </lineage>
</organism>
<comment type="similarity">
    <text evidence="1 5">Belongs to the bacterial ribosomal protein bL28 family.</text>
</comment>
<sequence length="73" mass="8400">MARKCDLTGQGTRFGNNVSHSHRKTRRTFKSNVHKKRIFLPEEGRFITLNVSTRALRTLQKKGLAAMMKDAQK</sequence>
<gene>
    <name evidence="5" type="primary">rpmB</name>
    <name evidence="6" type="ordered locus">Turpa_1258</name>
</gene>
<keyword evidence="7" id="KW-1185">Reference proteome</keyword>
<dbReference type="HAMAP" id="MF_00373">
    <property type="entry name" value="Ribosomal_bL28"/>
    <property type="match status" value="1"/>
</dbReference>
<dbReference type="Gene3D" id="2.30.170.40">
    <property type="entry name" value="Ribosomal protein L28/L24"/>
    <property type="match status" value="1"/>
</dbReference>
<dbReference type="OrthoDB" id="9805609at2"/>
<keyword evidence="3 5" id="KW-0687">Ribonucleoprotein</keyword>
<dbReference type="PANTHER" id="PTHR39080">
    <property type="entry name" value="50S RIBOSOMAL PROTEIN L28"/>
    <property type="match status" value="1"/>
</dbReference>
<evidence type="ECO:0000256" key="4">
    <source>
        <dbReference type="ARBA" id="ARBA00035174"/>
    </source>
</evidence>
<evidence type="ECO:0000256" key="2">
    <source>
        <dbReference type="ARBA" id="ARBA00022980"/>
    </source>
</evidence>
<dbReference type="InterPro" id="IPR037147">
    <property type="entry name" value="Ribosomal_bL28_sf"/>
</dbReference>
<dbReference type="InterPro" id="IPR001383">
    <property type="entry name" value="Ribosomal_bL28_bact-type"/>
</dbReference>
<dbReference type="InterPro" id="IPR050096">
    <property type="entry name" value="Bacterial_rp_bL28"/>
</dbReference>
<dbReference type="STRING" id="869212.Turpa_1258"/>
<evidence type="ECO:0000313" key="6">
    <source>
        <dbReference type="EMBL" id="AFM11906.1"/>
    </source>
</evidence>
<evidence type="ECO:0000256" key="5">
    <source>
        <dbReference type="HAMAP-Rule" id="MF_00373"/>
    </source>
</evidence>
<dbReference type="GO" id="GO:0005840">
    <property type="term" value="C:ribosome"/>
    <property type="evidence" value="ECO:0007669"/>
    <property type="project" value="UniProtKB-KW"/>
</dbReference>
<evidence type="ECO:0000256" key="1">
    <source>
        <dbReference type="ARBA" id="ARBA00008760"/>
    </source>
</evidence>
<dbReference type="GO" id="GO:0006412">
    <property type="term" value="P:translation"/>
    <property type="evidence" value="ECO:0007669"/>
    <property type="project" value="UniProtKB-UniRule"/>
</dbReference>
<accession>I4B3P9</accession>
<dbReference type="EMBL" id="CP002959">
    <property type="protein sequence ID" value="AFM11906.1"/>
    <property type="molecule type" value="Genomic_DNA"/>
</dbReference>
<dbReference type="InterPro" id="IPR034704">
    <property type="entry name" value="Ribosomal_bL28/bL31-like_sf"/>
</dbReference>
<dbReference type="Proteomes" id="UP000006048">
    <property type="component" value="Chromosome"/>
</dbReference>
<dbReference type="AlphaFoldDB" id="I4B3P9"/>
<dbReference type="KEGG" id="tpx:Turpa_1258"/>
<evidence type="ECO:0000313" key="7">
    <source>
        <dbReference type="Proteomes" id="UP000006048"/>
    </source>
</evidence>
<dbReference type="GO" id="GO:1990904">
    <property type="term" value="C:ribonucleoprotein complex"/>
    <property type="evidence" value="ECO:0007669"/>
    <property type="project" value="UniProtKB-KW"/>
</dbReference>
<dbReference type="GO" id="GO:0003735">
    <property type="term" value="F:structural constituent of ribosome"/>
    <property type="evidence" value="ECO:0007669"/>
    <property type="project" value="InterPro"/>
</dbReference>
<dbReference type="PATRIC" id="fig|869212.3.peg.1247"/>
<name>I4B3P9_TURPD</name>
<dbReference type="PANTHER" id="PTHR39080:SF1">
    <property type="entry name" value="LARGE RIBOSOMAL SUBUNIT PROTEIN BL28A"/>
    <property type="match status" value="1"/>
</dbReference>